<keyword evidence="5" id="KW-1185">Reference proteome</keyword>
<feature type="domain" description="Integrase SAM-like N-terminal" evidence="2">
    <location>
        <begin position="9"/>
        <end position="40"/>
    </location>
</feature>
<dbReference type="OrthoDB" id="9784359at2"/>
<dbReference type="KEGG" id="kst:KSMBR1_4066"/>
<dbReference type="InterPro" id="IPR004107">
    <property type="entry name" value="Integrase_SAM-like_N"/>
</dbReference>
<evidence type="ECO:0000259" key="2">
    <source>
        <dbReference type="Pfam" id="PF13495"/>
    </source>
</evidence>
<evidence type="ECO:0000256" key="1">
    <source>
        <dbReference type="ARBA" id="ARBA00023125"/>
    </source>
</evidence>
<dbReference type="InterPro" id="IPR010998">
    <property type="entry name" value="Integrase_recombinase_N"/>
</dbReference>
<keyword evidence="1" id="KW-0238">DNA-binding</keyword>
<dbReference type="EMBL" id="LT934425">
    <property type="protein sequence ID" value="SOH06538.1"/>
    <property type="molecule type" value="Genomic_DNA"/>
</dbReference>
<dbReference type="Pfam" id="PF13495">
    <property type="entry name" value="Phage_int_SAM_4"/>
    <property type="match status" value="1"/>
</dbReference>
<gene>
    <name evidence="3" type="ORF">KsCSTR_25080</name>
    <name evidence="4" type="ORF">KSMBR1_4066</name>
</gene>
<evidence type="ECO:0000313" key="5">
    <source>
        <dbReference type="Proteomes" id="UP000221734"/>
    </source>
</evidence>
<reference evidence="5" key="2">
    <citation type="submission" date="2017-10" db="EMBL/GenBank/DDBJ databases">
        <authorList>
            <person name="Frank J."/>
        </authorList>
    </citation>
    <scope>NUCLEOTIDE SEQUENCE [LARGE SCALE GENOMIC DNA]</scope>
</reference>
<sequence>MSIKKEKRLLDEVKDIMRLKHYSIHTERSYCDWIKRYIQNTTE</sequence>
<accession>A0A2C9CLT2</accession>
<evidence type="ECO:0000313" key="4">
    <source>
        <dbReference type="EMBL" id="SOH06538.1"/>
    </source>
</evidence>
<dbReference type="AlphaFoldDB" id="A0A2C9CLT2"/>
<reference evidence="4" key="1">
    <citation type="submission" date="2017-10" db="EMBL/GenBank/DDBJ databases">
        <authorList>
            <person name="Banno H."/>
            <person name="Chua N.-H."/>
        </authorList>
    </citation>
    <scope>NUCLEOTIDE SEQUENCE [LARGE SCALE GENOMIC DNA]</scope>
    <source>
        <strain evidence="4">Kuenenia_mbr1_ru-nijmegen</strain>
    </source>
</reference>
<dbReference type="GO" id="GO:0003677">
    <property type="term" value="F:DNA binding"/>
    <property type="evidence" value="ECO:0007669"/>
    <property type="project" value="UniProtKB-KW"/>
</dbReference>
<dbReference type="EMBL" id="CP049055">
    <property type="protein sequence ID" value="QII11887.1"/>
    <property type="molecule type" value="Genomic_DNA"/>
</dbReference>
<protein>
    <recommendedName>
        <fullName evidence="2">Integrase SAM-like N-terminal domain-containing protein</fullName>
    </recommendedName>
</protein>
<reference evidence="3 6" key="3">
    <citation type="submission" date="2020-02" db="EMBL/GenBank/DDBJ databases">
        <title>Newly sequenced genome of strain CSTR1 showed variability in Candidatus Kuenenia stuttgartiensis genomes.</title>
        <authorList>
            <person name="Ding C."/>
            <person name="Adrian L."/>
        </authorList>
    </citation>
    <scope>NUCLEOTIDE SEQUENCE [LARGE SCALE GENOMIC DNA]</scope>
    <source>
        <strain evidence="3 6">CSTR1</strain>
    </source>
</reference>
<evidence type="ECO:0000313" key="3">
    <source>
        <dbReference type="EMBL" id="QII11887.1"/>
    </source>
</evidence>
<dbReference type="Proteomes" id="UP000501926">
    <property type="component" value="Chromosome"/>
</dbReference>
<dbReference type="GO" id="GO:0015074">
    <property type="term" value="P:DNA integration"/>
    <property type="evidence" value="ECO:0007669"/>
    <property type="project" value="InterPro"/>
</dbReference>
<evidence type="ECO:0000313" key="6">
    <source>
        <dbReference type="Proteomes" id="UP000501926"/>
    </source>
</evidence>
<organism evidence="4 5">
    <name type="scientific">Kuenenia stuttgartiensis</name>
    <dbReference type="NCBI Taxonomy" id="174633"/>
    <lineage>
        <taxon>Bacteria</taxon>
        <taxon>Pseudomonadati</taxon>
        <taxon>Planctomycetota</taxon>
        <taxon>Candidatus Brocadiia</taxon>
        <taxon>Candidatus Brocadiales</taxon>
        <taxon>Candidatus Brocadiaceae</taxon>
        <taxon>Candidatus Kuenenia</taxon>
    </lineage>
</organism>
<dbReference type="Gene3D" id="1.10.150.130">
    <property type="match status" value="1"/>
</dbReference>
<dbReference type="RefSeq" id="WP_157820792.1">
    <property type="nucleotide sequence ID" value="NZ_CP049055.1"/>
</dbReference>
<dbReference type="Proteomes" id="UP000221734">
    <property type="component" value="Chromosome Kuenenia_stuttgartiensis_MBR1"/>
</dbReference>
<name>A0A2C9CLT2_KUEST</name>
<proteinExistence type="predicted"/>